<evidence type="ECO:0000313" key="3">
    <source>
        <dbReference type="Proteomes" id="UP000194236"/>
    </source>
</evidence>
<dbReference type="GO" id="GO:0009887">
    <property type="term" value="P:animal organ morphogenesis"/>
    <property type="evidence" value="ECO:0007669"/>
    <property type="project" value="UniProtKB-ARBA"/>
</dbReference>
<feature type="non-terminal residue" evidence="2">
    <location>
        <position position="94"/>
    </location>
</feature>
<dbReference type="InterPro" id="IPR027397">
    <property type="entry name" value="Catenin-bd_sf"/>
</dbReference>
<feature type="domain" description="CTNNB1 binding N-teminal" evidence="1">
    <location>
        <begin position="7"/>
        <end position="56"/>
    </location>
</feature>
<protein>
    <recommendedName>
        <fullName evidence="1">CTNNB1 binding N-teminal domain-containing protein</fullName>
    </recommendedName>
</protein>
<proteinExistence type="predicted"/>
<evidence type="ECO:0000313" key="2">
    <source>
        <dbReference type="EMBL" id="OTF77420.1"/>
    </source>
</evidence>
<dbReference type="OrthoDB" id="2307332at2759"/>
<dbReference type="Pfam" id="PF08347">
    <property type="entry name" value="CTNNB1_binding"/>
    <property type="match status" value="1"/>
</dbReference>
<reference evidence="2 3" key="1">
    <citation type="submission" date="2017-03" db="EMBL/GenBank/DDBJ databases">
        <title>Genome Survey of Euroglyphus maynei.</title>
        <authorList>
            <person name="Arlian L.G."/>
            <person name="Morgan M.S."/>
            <person name="Rider S.D."/>
        </authorList>
    </citation>
    <scope>NUCLEOTIDE SEQUENCE [LARGE SCALE GENOMIC DNA]</scope>
    <source>
        <strain evidence="2">Arlian Lab</strain>
        <tissue evidence="2">Whole body</tissue>
    </source>
</reference>
<name>A0A1Y3B966_EURMA</name>
<dbReference type="InterPro" id="IPR013558">
    <property type="entry name" value="CTNNB1-bd_N"/>
</dbReference>
<dbReference type="Proteomes" id="UP000194236">
    <property type="component" value="Unassembled WGS sequence"/>
</dbReference>
<comment type="caution">
    <text evidence="2">The sequence shown here is derived from an EMBL/GenBank/DDBJ whole genome shotgun (WGS) entry which is preliminary data.</text>
</comment>
<keyword evidence="3" id="KW-1185">Reference proteome</keyword>
<sequence length="94" mass="10684">MPVGNTSAEDLASSDEIKVFKFEGEDEKRASAADLIDLKSSLITESDQKKNPSKTTRCFDIETTLPNANNQNFLWMDKSYQSTHKYRSLFMLTI</sequence>
<evidence type="ECO:0000259" key="1">
    <source>
        <dbReference type="Pfam" id="PF08347"/>
    </source>
</evidence>
<gene>
    <name evidence="2" type="ORF">BLA29_014336</name>
</gene>
<dbReference type="EMBL" id="MUJZ01032673">
    <property type="protein sequence ID" value="OTF77420.1"/>
    <property type="molecule type" value="Genomic_DNA"/>
</dbReference>
<dbReference type="AlphaFoldDB" id="A0A1Y3B966"/>
<organism evidence="2 3">
    <name type="scientific">Euroglyphus maynei</name>
    <name type="common">Mayne's house dust mite</name>
    <dbReference type="NCBI Taxonomy" id="6958"/>
    <lineage>
        <taxon>Eukaryota</taxon>
        <taxon>Metazoa</taxon>
        <taxon>Ecdysozoa</taxon>
        <taxon>Arthropoda</taxon>
        <taxon>Chelicerata</taxon>
        <taxon>Arachnida</taxon>
        <taxon>Acari</taxon>
        <taxon>Acariformes</taxon>
        <taxon>Sarcoptiformes</taxon>
        <taxon>Astigmata</taxon>
        <taxon>Psoroptidia</taxon>
        <taxon>Analgoidea</taxon>
        <taxon>Pyroglyphidae</taxon>
        <taxon>Pyroglyphinae</taxon>
        <taxon>Euroglyphus</taxon>
    </lineage>
</organism>
<accession>A0A1Y3B966</accession>
<dbReference type="Gene3D" id="4.10.900.10">
    <property type="entry name" value="TCF3-CBD (Catenin binding domain)"/>
    <property type="match status" value="1"/>
</dbReference>